<feature type="compositionally biased region" description="Polar residues" evidence="1">
    <location>
        <begin position="21"/>
        <end position="31"/>
    </location>
</feature>
<comment type="caution">
    <text evidence="2">The sequence shown here is derived from an EMBL/GenBank/DDBJ whole genome shotgun (WGS) entry which is preliminary data.</text>
</comment>
<feature type="non-terminal residue" evidence="2">
    <location>
        <position position="64"/>
    </location>
</feature>
<dbReference type="AlphaFoldDB" id="A0AAN5CA09"/>
<feature type="compositionally biased region" description="Basic and acidic residues" evidence="1">
    <location>
        <begin position="1"/>
        <end position="12"/>
    </location>
</feature>
<organism evidence="2 3">
    <name type="scientific">Pristionchus mayeri</name>
    <dbReference type="NCBI Taxonomy" id="1317129"/>
    <lineage>
        <taxon>Eukaryota</taxon>
        <taxon>Metazoa</taxon>
        <taxon>Ecdysozoa</taxon>
        <taxon>Nematoda</taxon>
        <taxon>Chromadorea</taxon>
        <taxon>Rhabditida</taxon>
        <taxon>Rhabditina</taxon>
        <taxon>Diplogasteromorpha</taxon>
        <taxon>Diplogasteroidea</taxon>
        <taxon>Neodiplogasteridae</taxon>
        <taxon>Pristionchus</taxon>
    </lineage>
</organism>
<name>A0AAN5CA09_9BILA</name>
<protein>
    <submittedName>
        <fullName evidence="2">Uncharacterized protein</fullName>
    </submittedName>
</protein>
<evidence type="ECO:0000313" key="2">
    <source>
        <dbReference type="EMBL" id="GMR33636.1"/>
    </source>
</evidence>
<proteinExistence type="predicted"/>
<feature type="region of interest" description="Disordered" evidence="1">
    <location>
        <begin position="1"/>
        <end position="64"/>
    </location>
</feature>
<feature type="compositionally biased region" description="Polar residues" evidence="1">
    <location>
        <begin position="40"/>
        <end position="50"/>
    </location>
</feature>
<gene>
    <name evidence="2" type="ORF">PMAYCL1PPCAC_03831</name>
</gene>
<evidence type="ECO:0000256" key="1">
    <source>
        <dbReference type="SAM" id="MobiDB-lite"/>
    </source>
</evidence>
<dbReference type="EMBL" id="BTRK01000001">
    <property type="protein sequence ID" value="GMR33636.1"/>
    <property type="molecule type" value="Genomic_DNA"/>
</dbReference>
<keyword evidence="3" id="KW-1185">Reference proteome</keyword>
<sequence length="64" mass="6817">RVKGTEIKDQRVARKPRFTPLPSQSAQTSGVPVTDAFTPLPSQSAQTSGVPVTDAEDGPVARKR</sequence>
<reference evidence="3" key="1">
    <citation type="submission" date="2022-10" db="EMBL/GenBank/DDBJ databases">
        <title>Genome assembly of Pristionchus species.</title>
        <authorList>
            <person name="Yoshida K."/>
            <person name="Sommer R.J."/>
        </authorList>
    </citation>
    <scope>NUCLEOTIDE SEQUENCE [LARGE SCALE GENOMIC DNA]</scope>
    <source>
        <strain evidence="3">RS5460</strain>
    </source>
</reference>
<feature type="non-terminal residue" evidence="2">
    <location>
        <position position="1"/>
    </location>
</feature>
<evidence type="ECO:0000313" key="3">
    <source>
        <dbReference type="Proteomes" id="UP001328107"/>
    </source>
</evidence>
<accession>A0AAN5CA09</accession>
<dbReference type="Proteomes" id="UP001328107">
    <property type="component" value="Unassembled WGS sequence"/>
</dbReference>